<dbReference type="AlphaFoldDB" id="A0A1B9I3B3"/>
<protein>
    <submittedName>
        <fullName evidence="2">Uncharacterized protein</fullName>
    </submittedName>
</protein>
<gene>
    <name evidence="2" type="ORF">I206_04526</name>
    <name evidence="3" type="ORF">I206_103901</name>
</gene>
<organism evidence="2">
    <name type="scientific">Kwoniella pini CBS 10737</name>
    <dbReference type="NCBI Taxonomy" id="1296096"/>
    <lineage>
        <taxon>Eukaryota</taxon>
        <taxon>Fungi</taxon>
        <taxon>Dikarya</taxon>
        <taxon>Basidiomycota</taxon>
        <taxon>Agaricomycotina</taxon>
        <taxon>Tremellomycetes</taxon>
        <taxon>Tremellales</taxon>
        <taxon>Cryptococcaceae</taxon>
        <taxon>Kwoniella</taxon>
    </lineage>
</organism>
<evidence type="ECO:0000313" key="3">
    <source>
        <dbReference type="EMBL" id="WWC69957.1"/>
    </source>
</evidence>
<proteinExistence type="predicted"/>
<dbReference type="EMBL" id="CP144523">
    <property type="protein sequence ID" value="WWC69957.1"/>
    <property type="molecule type" value="Genomic_DNA"/>
</dbReference>
<dbReference type="GeneID" id="30172895"/>
<feature type="compositionally biased region" description="Polar residues" evidence="1">
    <location>
        <begin position="310"/>
        <end position="320"/>
    </location>
</feature>
<reference evidence="2" key="1">
    <citation type="submission" date="2013-07" db="EMBL/GenBank/DDBJ databases">
        <title>The Genome Sequence of Cryptococcus pinus CBS10737.</title>
        <authorList>
            <consortium name="The Broad Institute Genome Sequencing Platform"/>
            <person name="Cuomo C."/>
            <person name="Litvintseva A."/>
            <person name="Chen Y."/>
            <person name="Heitman J."/>
            <person name="Sun S."/>
            <person name="Springer D."/>
            <person name="Dromer F."/>
            <person name="Young S.K."/>
            <person name="Zeng Q."/>
            <person name="Gargeya S."/>
            <person name="Fitzgerald M."/>
            <person name="Abouelleil A."/>
            <person name="Alvarado L."/>
            <person name="Berlin A.M."/>
            <person name="Chapman S.B."/>
            <person name="Dewar J."/>
            <person name="Goldberg J."/>
            <person name="Griggs A."/>
            <person name="Gujja S."/>
            <person name="Hansen M."/>
            <person name="Howarth C."/>
            <person name="Imamovic A."/>
            <person name="Larimer J."/>
            <person name="McCowan C."/>
            <person name="Murphy C."/>
            <person name="Pearson M."/>
            <person name="Priest M."/>
            <person name="Roberts A."/>
            <person name="Saif S."/>
            <person name="Shea T."/>
            <person name="Sykes S."/>
            <person name="Wortman J."/>
            <person name="Nusbaum C."/>
            <person name="Birren B."/>
        </authorList>
    </citation>
    <scope>NUCLEOTIDE SEQUENCE [LARGE SCALE GENOMIC DNA]</scope>
    <source>
        <strain evidence="2">CBS 10737</strain>
    </source>
</reference>
<dbReference type="RefSeq" id="XP_019011214.1">
    <property type="nucleotide sequence ID" value="XM_019156256.1"/>
</dbReference>
<dbReference type="OrthoDB" id="10511476at2759"/>
<name>A0A1B9I3B3_9TREE</name>
<sequence length="329" mass="37224">MPRAGSGTSSRTKFLPCITYQTLFGGKPIHYHIERSNNNIAEWRELEECESISCRAIITNCHCGFVYRLDAIENYIKKENPNLLQDGDLKLLSRTEDCQYCSNKCSRCHQKKKLENEKFHIYKGVEKNLCPAHSRMGDLDKHEAQKADDIKKAEKIFIRLLANPTEVSRIYGQGAYNAYMTFSKLCNDAHAKSQPRPNVLFWVTDYLTAQNGYNASRGSIKAATNASLPISSTEGIIKAEINELEAGRLEPDWAKREAGGRVDWTNPRLTDFEVMTAFDIYNSSLPHVLDDNSGLFNSINQQLHAHRSTSDPTMSSNGTESYCHERLST</sequence>
<accession>A0A1B9I3B3</accession>
<reference evidence="3" key="4">
    <citation type="submission" date="2024-02" db="EMBL/GenBank/DDBJ databases">
        <title>Comparative genomics of Cryptococcus and Kwoniella reveals pathogenesis evolution and contrasting modes of karyotype evolution via chromosome fusion or intercentromeric recombination.</title>
        <authorList>
            <person name="Coelho M.A."/>
            <person name="David-Palma M."/>
            <person name="Shea T."/>
            <person name="Bowers K."/>
            <person name="McGinley-Smith S."/>
            <person name="Mohammad A.W."/>
            <person name="Gnirke A."/>
            <person name="Yurkov A.M."/>
            <person name="Nowrousian M."/>
            <person name="Sun S."/>
            <person name="Cuomo C.A."/>
            <person name="Heitman J."/>
        </authorList>
    </citation>
    <scope>NUCLEOTIDE SEQUENCE</scope>
    <source>
        <strain evidence="3">CBS 10737</strain>
    </source>
</reference>
<keyword evidence="4" id="KW-1185">Reference proteome</keyword>
<dbReference type="EMBL" id="KI894011">
    <property type="protein sequence ID" value="OCF49995.1"/>
    <property type="molecule type" value="Genomic_DNA"/>
</dbReference>
<evidence type="ECO:0000313" key="4">
    <source>
        <dbReference type="Proteomes" id="UP000094020"/>
    </source>
</evidence>
<dbReference type="KEGG" id="kpin:30172895"/>
<feature type="region of interest" description="Disordered" evidence="1">
    <location>
        <begin position="306"/>
        <end position="329"/>
    </location>
</feature>
<dbReference type="Proteomes" id="UP000094020">
    <property type="component" value="Chromosome 5"/>
</dbReference>
<reference evidence="2" key="3">
    <citation type="submission" date="2016-07" db="EMBL/GenBank/DDBJ databases">
        <title>Evolution of pathogenesis and genome organization in the Tremellales.</title>
        <authorList>
            <person name="Cuomo C."/>
            <person name="Litvintseva A."/>
            <person name="Heitman J."/>
            <person name="Chen Y."/>
            <person name="Sun S."/>
            <person name="Springer D."/>
            <person name="Dromer F."/>
            <person name="Young S."/>
            <person name="Zeng Q."/>
            <person name="Chapman S."/>
            <person name="Gujja S."/>
            <person name="Saif S."/>
            <person name="Birren B."/>
        </authorList>
    </citation>
    <scope>NUCLEOTIDE SEQUENCE</scope>
    <source>
        <strain evidence="2">CBS 10737</strain>
    </source>
</reference>
<evidence type="ECO:0000313" key="2">
    <source>
        <dbReference type="EMBL" id="OCF49995.1"/>
    </source>
</evidence>
<evidence type="ECO:0000256" key="1">
    <source>
        <dbReference type="SAM" id="MobiDB-lite"/>
    </source>
</evidence>
<reference evidence="3" key="2">
    <citation type="submission" date="2013-07" db="EMBL/GenBank/DDBJ databases">
        <authorList>
            <consortium name="The Broad Institute Genome Sequencing Platform"/>
            <person name="Cuomo C."/>
            <person name="Litvintseva A."/>
            <person name="Chen Y."/>
            <person name="Heitman J."/>
            <person name="Sun S."/>
            <person name="Springer D."/>
            <person name="Dromer F."/>
            <person name="Young S.K."/>
            <person name="Zeng Q."/>
            <person name="Gargeya S."/>
            <person name="Fitzgerald M."/>
            <person name="Abouelleil A."/>
            <person name="Alvarado L."/>
            <person name="Berlin A.M."/>
            <person name="Chapman S.B."/>
            <person name="Dewar J."/>
            <person name="Goldberg J."/>
            <person name="Griggs A."/>
            <person name="Gujja S."/>
            <person name="Hansen M."/>
            <person name="Howarth C."/>
            <person name="Imamovic A."/>
            <person name="Larimer J."/>
            <person name="McCowan C."/>
            <person name="Murphy C."/>
            <person name="Pearson M."/>
            <person name="Priest M."/>
            <person name="Roberts A."/>
            <person name="Saif S."/>
            <person name="Shea T."/>
            <person name="Sykes S."/>
            <person name="Wortman J."/>
            <person name="Nusbaum C."/>
            <person name="Birren B."/>
        </authorList>
    </citation>
    <scope>NUCLEOTIDE SEQUENCE</scope>
    <source>
        <strain evidence="3">CBS 10737</strain>
    </source>
</reference>